<evidence type="ECO:0000256" key="6">
    <source>
        <dbReference type="ARBA" id="ARBA00022692"/>
    </source>
</evidence>
<keyword evidence="11 12" id="KW-0472">Membrane</keyword>
<evidence type="ECO:0000256" key="1">
    <source>
        <dbReference type="ARBA" id="ARBA00004141"/>
    </source>
</evidence>
<feature type="transmembrane region" description="Helical" evidence="12">
    <location>
        <begin position="133"/>
        <end position="153"/>
    </location>
</feature>
<evidence type="ECO:0000256" key="8">
    <source>
        <dbReference type="ARBA" id="ARBA00022958"/>
    </source>
</evidence>
<feature type="transmembrane region" description="Helical" evidence="12">
    <location>
        <begin position="285"/>
        <end position="309"/>
    </location>
</feature>
<feature type="transmembrane region" description="Helical" evidence="12">
    <location>
        <begin position="364"/>
        <end position="383"/>
    </location>
</feature>
<comment type="similarity">
    <text evidence="2 12">Belongs to the HAK/KUP transporter (TC 2.A.72) family.</text>
</comment>
<evidence type="ECO:0000313" key="16">
    <source>
        <dbReference type="Proteomes" id="UP000705983"/>
    </source>
</evidence>
<evidence type="ECO:0000256" key="7">
    <source>
        <dbReference type="ARBA" id="ARBA00022847"/>
    </source>
</evidence>
<dbReference type="PANTHER" id="PTHR30540">
    <property type="entry name" value="OSMOTIC STRESS POTASSIUM TRANSPORTER"/>
    <property type="match status" value="1"/>
</dbReference>
<evidence type="ECO:0000313" key="15">
    <source>
        <dbReference type="EMBL" id="MBM9433614.1"/>
    </source>
</evidence>
<dbReference type="RefSeq" id="WP_182171212.1">
    <property type="nucleotide sequence ID" value="NZ_CP059676.1"/>
</dbReference>
<organism evidence="15 16">
    <name type="scientific">Flaviflexus equikiangi</name>
    <dbReference type="NCBI Taxonomy" id="2758573"/>
    <lineage>
        <taxon>Bacteria</taxon>
        <taxon>Bacillati</taxon>
        <taxon>Actinomycetota</taxon>
        <taxon>Actinomycetes</taxon>
        <taxon>Actinomycetales</taxon>
        <taxon>Actinomycetaceae</taxon>
        <taxon>Flaviflexus</taxon>
    </lineage>
</organism>
<feature type="transmembrane region" description="Helical" evidence="12">
    <location>
        <begin position="212"/>
        <end position="231"/>
    </location>
</feature>
<reference evidence="16" key="1">
    <citation type="submission" date="2021-02" db="EMBL/GenBank/DDBJ databases">
        <title>Leucobacter sp. CX169.</title>
        <authorList>
            <person name="Cheng Y."/>
        </authorList>
    </citation>
    <scope>NUCLEOTIDE SEQUENCE [LARGE SCALE GENOMIC DNA]</scope>
    <source>
        <strain evidence="16">JY899</strain>
    </source>
</reference>
<feature type="transmembrane region" description="Helical" evidence="12">
    <location>
        <begin position="340"/>
        <end position="358"/>
    </location>
</feature>
<dbReference type="Proteomes" id="UP000705983">
    <property type="component" value="Unassembled WGS sequence"/>
</dbReference>
<evidence type="ECO:0000256" key="9">
    <source>
        <dbReference type="ARBA" id="ARBA00022989"/>
    </source>
</evidence>
<dbReference type="PANTHER" id="PTHR30540:SF79">
    <property type="entry name" value="LOW AFFINITY POTASSIUM TRANSPORT SYSTEM PROTEIN KUP"/>
    <property type="match status" value="1"/>
</dbReference>
<dbReference type="Pfam" id="PF22776">
    <property type="entry name" value="K_trans_C"/>
    <property type="match status" value="1"/>
</dbReference>
<evidence type="ECO:0000256" key="3">
    <source>
        <dbReference type="ARBA" id="ARBA00022448"/>
    </source>
</evidence>
<evidence type="ECO:0000259" key="13">
    <source>
        <dbReference type="Pfam" id="PF02705"/>
    </source>
</evidence>
<feature type="transmembrane region" description="Helical" evidence="12">
    <location>
        <begin position="421"/>
        <end position="439"/>
    </location>
</feature>
<dbReference type="HAMAP" id="MF_01522">
    <property type="entry name" value="Kup"/>
    <property type="match status" value="1"/>
</dbReference>
<evidence type="ECO:0000256" key="2">
    <source>
        <dbReference type="ARBA" id="ARBA00007019"/>
    </source>
</evidence>
<comment type="subcellular location">
    <subcellularLocation>
        <location evidence="12">Cell membrane</location>
        <topology evidence="12">Multi-pass membrane protein</topology>
    </subcellularLocation>
    <subcellularLocation>
        <location evidence="1">Membrane</location>
        <topology evidence="1">Multi-pass membrane protein</topology>
    </subcellularLocation>
</comment>
<dbReference type="InterPro" id="IPR053951">
    <property type="entry name" value="K_trans_N"/>
</dbReference>
<comment type="caution">
    <text evidence="15">The sequence shown here is derived from an EMBL/GenBank/DDBJ whole genome shotgun (WGS) entry which is preliminary data.</text>
</comment>
<protein>
    <recommendedName>
        <fullName evidence="12">Probable potassium transport system protein Kup</fullName>
    </recommendedName>
</protein>
<evidence type="ECO:0000256" key="11">
    <source>
        <dbReference type="ARBA" id="ARBA00023136"/>
    </source>
</evidence>
<keyword evidence="4 12" id="KW-1003">Cell membrane</keyword>
<sequence>MKLPVRGDALLALGALGVVFGDIGTSPLYAMHAILSHDIIPRTPEAITGIISLVFWALITIVTVKYILFLLSVDNDGDGGIIALSALAVKSFGVRLAGLATAAGIVGAGLFYGDGIITPAISVMSATEGLTTINPIFEKLIVPLSVLIVAALFSVQRFGTGRVGALFGPIMAVWFLTLAVLGLPHIAAHPAILSALLPHNGILFIVHNPTAALIALGSIVLVVTGAEALYADMGHFGPDPIRLAWFAIALPCLTLNYLGQGALVIARPEMVENPFFAMGPEWSRLPLVILAGFAAVIASQAVISGIFSMTRQAERLGYMPHVYAVQTSAWARGQIYLPTINRLLFIGVVGLILIFQSSNGLANAYGLAVTSTLILTSLLFMGYVRFVRGWRVWQVLLFAVCVVSIELVFFGSGLLKLFAGGWIPLLVASLTGGLMVIWIRGRRLLNAQYKTLVDSRDHFLRVPGLDIVSGTAVYPHLNHRTTPSALLATARAYRAIHERIIVVSVETLPQPHVHVDDRFTVHTTFRSVYPIRFEDVSVRYGFKDEVDIPAALAEATVQGLLPPVEQPWYITSEAHFPPHGSGALPAWQRAAFIAMYRNSARPTGRFKLPRERNIVVGISAMM</sequence>
<feature type="transmembrane region" description="Helical" evidence="12">
    <location>
        <begin position="243"/>
        <end position="265"/>
    </location>
</feature>
<evidence type="ECO:0000256" key="10">
    <source>
        <dbReference type="ARBA" id="ARBA00023065"/>
    </source>
</evidence>
<comment type="function">
    <text evidence="12">Transport of potassium into the cell. Likely operates as a K(+):H(+) symporter.</text>
</comment>
<keyword evidence="8 12" id="KW-0630">Potassium</keyword>
<keyword evidence="3 12" id="KW-0813">Transport</keyword>
<dbReference type="InterPro" id="IPR053952">
    <property type="entry name" value="K_trans_C"/>
</dbReference>
<feature type="domain" description="K+ potassium transporter C-terminal" evidence="14">
    <location>
        <begin position="469"/>
        <end position="620"/>
    </location>
</feature>
<dbReference type="EMBL" id="JAFFJS010000004">
    <property type="protein sequence ID" value="MBM9433614.1"/>
    <property type="molecule type" value="Genomic_DNA"/>
</dbReference>
<keyword evidence="16" id="KW-1185">Reference proteome</keyword>
<accession>A0ABS2TG32</accession>
<keyword evidence="9 12" id="KW-1133">Transmembrane helix</keyword>
<evidence type="ECO:0000256" key="4">
    <source>
        <dbReference type="ARBA" id="ARBA00022475"/>
    </source>
</evidence>
<evidence type="ECO:0000256" key="5">
    <source>
        <dbReference type="ARBA" id="ARBA00022538"/>
    </source>
</evidence>
<feature type="transmembrane region" description="Helical" evidence="12">
    <location>
        <begin position="395"/>
        <end position="415"/>
    </location>
</feature>
<keyword evidence="5 12" id="KW-0633">Potassium transport</keyword>
<evidence type="ECO:0000256" key="12">
    <source>
        <dbReference type="HAMAP-Rule" id="MF_01522"/>
    </source>
</evidence>
<keyword evidence="6 12" id="KW-0812">Transmembrane</keyword>
<proteinExistence type="inferred from homology"/>
<keyword evidence="7 12" id="KW-0769">Symport</keyword>
<dbReference type="InterPro" id="IPR003855">
    <property type="entry name" value="K+_transporter"/>
</dbReference>
<feature type="domain" description="K+ potassium transporter integral membrane" evidence="13">
    <location>
        <begin position="11"/>
        <end position="451"/>
    </location>
</feature>
<feature type="transmembrane region" description="Helical" evidence="12">
    <location>
        <begin position="46"/>
        <end position="71"/>
    </location>
</feature>
<keyword evidence="10 12" id="KW-0406">Ion transport</keyword>
<dbReference type="InterPro" id="IPR023051">
    <property type="entry name" value="Kup"/>
</dbReference>
<feature type="transmembrane region" description="Helical" evidence="12">
    <location>
        <begin position="92"/>
        <end position="113"/>
    </location>
</feature>
<dbReference type="Pfam" id="PF02705">
    <property type="entry name" value="K_trans"/>
    <property type="match status" value="1"/>
</dbReference>
<feature type="transmembrane region" description="Helical" evidence="12">
    <location>
        <begin position="165"/>
        <end position="192"/>
    </location>
</feature>
<gene>
    <name evidence="12" type="primary">kup</name>
    <name evidence="15" type="ORF">JVW63_07880</name>
</gene>
<comment type="catalytic activity">
    <reaction evidence="12">
        <text>K(+)(in) + H(+)(in) = K(+)(out) + H(+)(out)</text>
        <dbReference type="Rhea" id="RHEA:28490"/>
        <dbReference type="ChEBI" id="CHEBI:15378"/>
        <dbReference type="ChEBI" id="CHEBI:29103"/>
    </reaction>
</comment>
<evidence type="ECO:0000259" key="14">
    <source>
        <dbReference type="Pfam" id="PF22776"/>
    </source>
</evidence>
<name>A0ABS2TG32_9ACTO</name>